<proteinExistence type="predicted"/>
<gene>
    <name evidence="4" type="ORF">JOE42_000617</name>
</gene>
<dbReference type="Gene3D" id="3.20.20.70">
    <property type="entry name" value="Aldolase class I"/>
    <property type="match status" value="1"/>
</dbReference>
<evidence type="ECO:0000313" key="4">
    <source>
        <dbReference type="EMBL" id="MBM7413884.1"/>
    </source>
</evidence>
<keyword evidence="2" id="KW-0560">Oxidoreductase</keyword>
<dbReference type="PANTHER" id="PTHR43656">
    <property type="entry name" value="BINDING OXIDOREDUCTASE, PUTATIVE (AFU_ORTHOLOGUE AFUA_2G08260)-RELATED"/>
    <property type="match status" value="1"/>
</dbReference>
<dbReference type="RefSeq" id="WP_204866609.1">
    <property type="nucleotide sequence ID" value="NZ_JAFBBK010000001.1"/>
</dbReference>
<name>A0ABS2KPJ1_9NOCA</name>
<dbReference type="CDD" id="cd04733">
    <property type="entry name" value="OYE_like_2_FMN"/>
    <property type="match status" value="1"/>
</dbReference>
<dbReference type="EMBL" id="JAFBBK010000001">
    <property type="protein sequence ID" value="MBM7413884.1"/>
    <property type="molecule type" value="Genomic_DNA"/>
</dbReference>
<dbReference type="InterPro" id="IPR013785">
    <property type="entry name" value="Aldolase_TIM"/>
</dbReference>
<protein>
    <submittedName>
        <fullName evidence="4">2,4-dienoyl-CoA reductase-like NADH-dependent reductase (Old Yellow Enzyme family)</fullName>
    </submittedName>
</protein>
<keyword evidence="1" id="KW-0285">Flavoprotein</keyword>
<dbReference type="InterPro" id="IPR001155">
    <property type="entry name" value="OxRdtase_FMN_N"/>
</dbReference>
<dbReference type="InterPro" id="IPR051799">
    <property type="entry name" value="NADH_flavin_oxidoreductase"/>
</dbReference>
<comment type="caution">
    <text evidence="4">The sequence shown here is derived from an EMBL/GenBank/DDBJ whole genome shotgun (WGS) entry which is preliminary data.</text>
</comment>
<reference evidence="4 5" key="1">
    <citation type="submission" date="2021-01" db="EMBL/GenBank/DDBJ databases">
        <title>Genomics of switchgrass bacterial isolates.</title>
        <authorList>
            <person name="Shade A."/>
        </authorList>
    </citation>
    <scope>NUCLEOTIDE SEQUENCE [LARGE SCALE GENOMIC DNA]</scope>
    <source>
        <strain evidence="4 5">PvP111</strain>
    </source>
</reference>
<keyword evidence="5" id="KW-1185">Reference proteome</keyword>
<evidence type="ECO:0000256" key="2">
    <source>
        <dbReference type="ARBA" id="ARBA00023002"/>
    </source>
</evidence>
<evidence type="ECO:0000256" key="1">
    <source>
        <dbReference type="ARBA" id="ARBA00022630"/>
    </source>
</evidence>
<dbReference type="Pfam" id="PF00724">
    <property type="entry name" value="Oxidored_FMN"/>
    <property type="match status" value="1"/>
</dbReference>
<feature type="domain" description="NADH:flavin oxidoreductase/NADH oxidase N-terminal" evidence="3">
    <location>
        <begin position="7"/>
        <end position="327"/>
    </location>
</feature>
<organism evidence="4 5">
    <name type="scientific">Rhodococcoides corynebacterioides</name>
    <dbReference type="NCBI Taxonomy" id="53972"/>
    <lineage>
        <taxon>Bacteria</taxon>
        <taxon>Bacillati</taxon>
        <taxon>Actinomycetota</taxon>
        <taxon>Actinomycetes</taxon>
        <taxon>Mycobacteriales</taxon>
        <taxon>Nocardiaceae</taxon>
        <taxon>Rhodococcoides</taxon>
    </lineage>
</organism>
<evidence type="ECO:0000313" key="5">
    <source>
        <dbReference type="Proteomes" id="UP000703038"/>
    </source>
</evidence>
<sequence>MPDVSLSAPLTLPNGQVLPNRIMKSALSEALGTRDNAPDERLSRLYRRWGDGGYGLLVTGNVMVDHRHLGEPGNVAVADGRDLDALSRWAKTAQDGGSPIWMQINHPGRQGNPVTTVGGTLAPSAVGLDIPGIPAPRAATGADIEDILSRFATTAAVAEEAGFDGVQIHAAHGYLVSQFLSPLTNLRTDEWGGDIEGRARFLLEVVRRVRAAVSPGFAVGIKLNSADFQRGGFSEDESREVVSMIGDLPVDLLEISGGSYESPAMMGTAVSASTASREAYFLDYAVTVRDLAPHIPLAVTGGFRTRDGMLDAVRSGACQMVGLGRPTAVLPGAARDVLDGTVTALPSPSISVPVPARFATHRSVRSLGGLLDLQWHTDQLHLMGAGKDPDPARPVAKTLLSSLQRNGIDAFTAARRGSGGGASSPVGSAFALARHRILDPAVRLVRSRTGR</sequence>
<dbReference type="SUPFAM" id="SSF51395">
    <property type="entry name" value="FMN-linked oxidoreductases"/>
    <property type="match status" value="1"/>
</dbReference>
<dbReference type="PANTHER" id="PTHR43656:SF2">
    <property type="entry name" value="BINDING OXIDOREDUCTASE, PUTATIVE (AFU_ORTHOLOGUE AFUA_2G08260)-RELATED"/>
    <property type="match status" value="1"/>
</dbReference>
<accession>A0ABS2KPJ1</accession>
<dbReference type="Proteomes" id="UP000703038">
    <property type="component" value="Unassembled WGS sequence"/>
</dbReference>
<evidence type="ECO:0000259" key="3">
    <source>
        <dbReference type="Pfam" id="PF00724"/>
    </source>
</evidence>